<dbReference type="EMBL" id="AP026866">
    <property type="protein sequence ID" value="BDS06867.1"/>
    <property type="molecule type" value="Genomic_DNA"/>
</dbReference>
<evidence type="ECO:0000256" key="2">
    <source>
        <dbReference type="ARBA" id="ARBA00023157"/>
    </source>
</evidence>
<dbReference type="InterPro" id="IPR013320">
    <property type="entry name" value="ConA-like_dom_sf"/>
</dbReference>
<reference evidence="4" key="1">
    <citation type="submission" date="2024-07" db="EMBL/GenBank/DDBJ databases">
        <title>Complete genome sequence of Verrucomicrobiaceae bacterium NT6N.</title>
        <authorList>
            <person name="Huang C."/>
            <person name="Takami H."/>
            <person name="Hamasaki K."/>
        </authorList>
    </citation>
    <scope>NUCLEOTIDE SEQUENCE</scope>
    <source>
        <strain evidence="4">NT6N</strain>
    </source>
</reference>
<keyword evidence="1" id="KW-0732">Signal</keyword>
<sequence length="699" mass="78745">MKVNVAGSSYDLTIMMVFHVIKRAILQIGNHFHRAIFIGYVTLTAFQMSEAVGQNYALEFNGVDSQIDLSFRPLQEEWTVSAWIKKEGAWAEDEVIIGSGWVTVQEWEDYPLHFSRGKLCAYRTQLFAPDVLPAGWHHIASSWDGKTTRLFIDGKEVAKLKGGRPICPAFMGSDDGKEFFKGQIDEVRIWNKAIPENRIKQWMSKAVTSAHPNYDSLLAYYRFDDRAKDATDYKSEHKADIKKHYKSKLPGDGPQYVLNENVGLQMESHKMKILYAQALKTSFPLAVGQKNIEVLKLKINCEGSKDRRRINAIDLDLSKTSNINSIERIRLWSLGPNAELDGGVELVKGGLAPGKQMTVELDCSLEEGINYIAVCVDLKSTAKPGAAINVTCSKLRCGNTTVDVMPKGSIGLRVIRSTQNNINELKVLNWNIWHGGIEKGKDLGPKQIAEIIKATDADIVTMVETYGSGQKIADMLGYQFYQPSKGANLSILSRYPILETYKSGKSDFFCVGAKVKLPNEREVKLWSIWIRYWGADYTLQQYSKKYTAKDWIQGDLETSYKDLSEILEKDIRKHDDGTTPLIFAGDFNSCSHLDFTEGAAKAGLHNGWVVDMPTHKLMHEAEFKDSYREIHPDESKDHGGTWAANYRWSDDFRIDYIYYKGPGIKALSSEVISHHPQADVLWPGDHSAVLSRFDVSVAK</sequence>
<dbReference type="Pfam" id="PF14873">
    <property type="entry name" value="BNR_assoc_N"/>
    <property type="match status" value="1"/>
</dbReference>
<dbReference type="InterPro" id="IPR029456">
    <property type="entry name" value="Sialidase_N"/>
</dbReference>
<dbReference type="InterPro" id="IPR006558">
    <property type="entry name" value="LamG-like"/>
</dbReference>
<dbReference type="AlphaFoldDB" id="A0AAT9FLN8"/>
<dbReference type="PANTHER" id="PTHR41349">
    <property type="match status" value="1"/>
</dbReference>
<evidence type="ECO:0000313" key="4">
    <source>
        <dbReference type="EMBL" id="BDS06867.1"/>
    </source>
</evidence>
<keyword evidence="2" id="KW-1015">Disulfide bond</keyword>
<dbReference type="KEGG" id="osu:NT6N_19070"/>
<dbReference type="GO" id="GO:0003824">
    <property type="term" value="F:catalytic activity"/>
    <property type="evidence" value="ECO:0007669"/>
    <property type="project" value="InterPro"/>
</dbReference>
<dbReference type="Gene3D" id="2.60.120.200">
    <property type="match status" value="1"/>
</dbReference>
<protein>
    <recommendedName>
        <fullName evidence="3">LamG-like jellyroll fold domain-containing protein</fullName>
    </recommendedName>
</protein>
<gene>
    <name evidence="4" type="ORF">NT6N_19070</name>
</gene>
<dbReference type="SMART" id="SM00560">
    <property type="entry name" value="LamGL"/>
    <property type="match status" value="1"/>
</dbReference>
<feature type="domain" description="LamG-like jellyroll fold" evidence="3">
    <location>
        <begin position="76"/>
        <end position="197"/>
    </location>
</feature>
<dbReference type="SUPFAM" id="SSF49899">
    <property type="entry name" value="Concanavalin A-like lectins/glucanases"/>
    <property type="match status" value="1"/>
</dbReference>
<name>A0AAT9FLN8_9BACT</name>
<dbReference type="SUPFAM" id="SSF56219">
    <property type="entry name" value="DNase I-like"/>
    <property type="match status" value="1"/>
</dbReference>
<dbReference type="InterPro" id="IPR005135">
    <property type="entry name" value="Endo/exonuclease/phosphatase"/>
</dbReference>
<evidence type="ECO:0000256" key="1">
    <source>
        <dbReference type="ARBA" id="ARBA00022729"/>
    </source>
</evidence>
<dbReference type="InterPro" id="IPR036691">
    <property type="entry name" value="Endo/exonu/phosph_ase_sf"/>
</dbReference>
<proteinExistence type="predicted"/>
<dbReference type="Gene3D" id="3.60.10.10">
    <property type="entry name" value="Endonuclease/exonuclease/phosphatase"/>
    <property type="match status" value="1"/>
</dbReference>
<dbReference type="Pfam" id="PF13385">
    <property type="entry name" value="Laminin_G_3"/>
    <property type="match status" value="1"/>
</dbReference>
<organism evidence="4">
    <name type="scientific">Oceaniferula spumae</name>
    <dbReference type="NCBI Taxonomy" id="2979115"/>
    <lineage>
        <taxon>Bacteria</taxon>
        <taxon>Pseudomonadati</taxon>
        <taxon>Verrucomicrobiota</taxon>
        <taxon>Verrucomicrobiia</taxon>
        <taxon>Verrucomicrobiales</taxon>
        <taxon>Verrucomicrobiaceae</taxon>
        <taxon>Oceaniferula</taxon>
    </lineage>
</organism>
<evidence type="ECO:0000259" key="3">
    <source>
        <dbReference type="SMART" id="SM00560"/>
    </source>
</evidence>
<dbReference type="Pfam" id="PF03372">
    <property type="entry name" value="Exo_endo_phos"/>
    <property type="match status" value="1"/>
</dbReference>
<dbReference type="PANTHER" id="PTHR41349:SF1">
    <property type="entry name" value="PROTEIN CBG08683"/>
    <property type="match status" value="1"/>
</dbReference>
<accession>A0AAT9FLN8</accession>